<dbReference type="AlphaFoldDB" id="A0A0L0BML7"/>
<sequence length="48" mass="5758">MPSKIYSVWFKSFKRSVTASLLIFFFLGSESLYLVLHNRIILIYERRS</sequence>
<dbReference type="Proteomes" id="UP000037069">
    <property type="component" value="Unassembled WGS sequence"/>
</dbReference>
<evidence type="ECO:0000313" key="2">
    <source>
        <dbReference type="Proteomes" id="UP000037069"/>
    </source>
</evidence>
<proteinExistence type="predicted"/>
<keyword evidence="2" id="KW-1185">Reference proteome</keyword>
<dbReference type="EMBL" id="JRES01001642">
    <property type="protein sequence ID" value="KNC21252.1"/>
    <property type="molecule type" value="Genomic_DNA"/>
</dbReference>
<evidence type="ECO:0000313" key="1">
    <source>
        <dbReference type="EMBL" id="KNC21252.1"/>
    </source>
</evidence>
<name>A0A0L0BML7_LUCCU</name>
<reference evidence="1 2" key="1">
    <citation type="journal article" date="2015" name="Nat. Commun.">
        <title>Lucilia cuprina genome unlocks parasitic fly biology to underpin future interventions.</title>
        <authorList>
            <person name="Anstead C.A."/>
            <person name="Korhonen P.K."/>
            <person name="Young N.D."/>
            <person name="Hall R.S."/>
            <person name="Jex A.R."/>
            <person name="Murali S.C."/>
            <person name="Hughes D.S."/>
            <person name="Lee S.F."/>
            <person name="Perry T."/>
            <person name="Stroehlein A.J."/>
            <person name="Ansell B.R."/>
            <person name="Breugelmans B."/>
            <person name="Hofmann A."/>
            <person name="Qu J."/>
            <person name="Dugan S."/>
            <person name="Lee S.L."/>
            <person name="Chao H."/>
            <person name="Dinh H."/>
            <person name="Han Y."/>
            <person name="Doddapaneni H.V."/>
            <person name="Worley K.C."/>
            <person name="Muzny D.M."/>
            <person name="Ioannidis P."/>
            <person name="Waterhouse R.M."/>
            <person name="Zdobnov E.M."/>
            <person name="James P.J."/>
            <person name="Bagnall N.H."/>
            <person name="Kotze A.C."/>
            <person name="Gibbs R.A."/>
            <person name="Richards S."/>
            <person name="Batterham P."/>
            <person name="Gasser R.B."/>
        </authorList>
    </citation>
    <scope>NUCLEOTIDE SEQUENCE [LARGE SCALE GENOMIC DNA]</scope>
    <source>
        <strain evidence="1 2">LS</strain>
        <tissue evidence="1">Full body</tissue>
    </source>
</reference>
<gene>
    <name evidence="1" type="ORF">FF38_13911</name>
</gene>
<accession>A0A0L0BML7</accession>
<protein>
    <submittedName>
        <fullName evidence="1">Uncharacterized protein</fullName>
    </submittedName>
</protein>
<organism evidence="1 2">
    <name type="scientific">Lucilia cuprina</name>
    <name type="common">Green bottle fly</name>
    <name type="synonym">Australian sheep blowfly</name>
    <dbReference type="NCBI Taxonomy" id="7375"/>
    <lineage>
        <taxon>Eukaryota</taxon>
        <taxon>Metazoa</taxon>
        <taxon>Ecdysozoa</taxon>
        <taxon>Arthropoda</taxon>
        <taxon>Hexapoda</taxon>
        <taxon>Insecta</taxon>
        <taxon>Pterygota</taxon>
        <taxon>Neoptera</taxon>
        <taxon>Endopterygota</taxon>
        <taxon>Diptera</taxon>
        <taxon>Brachycera</taxon>
        <taxon>Muscomorpha</taxon>
        <taxon>Oestroidea</taxon>
        <taxon>Calliphoridae</taxon>
        <taxon>Luciliinae</taxon>
        <taxon>Lucilia</taxon>
    </lineage>
</organism>
<comment type="caution">
    <text evidence="1">The sequence shown here is derived from an EMBL/GenBank/DDBJ whole genome shotgun (WGS) entry which is preliminary data.</text>
</comment>